<dbReference type="Pfam" id="PF04828">
    <property type="entry name" value="GFA"/>
    <property type="match status" value="1"/>
</dbReference>
<reference evidence="5 6" key="1">
    <citation type="journal article" date="2017" name="Environ. Microbiol.">
        <title>Genomic and physiological analyses of 'Reinekea forsetii' reveal a versatile opportunistic lifestyle during spring algae blooms.</title>
        <authorList>
            <person name="Avci B."/>
            <person name="Hahnke R.L."/>
            <person name="Chafee M."/>
            <person name="Fischer T."/>
            <person name="Gruber-Vodicka H."/>
            <person name="Tegetmeyer H.E."/>
            <person name="Harder J."/>
            <person name="Fuchs B.M."/>
            <person name="Amann R.I."/>
            <person name="Teeling H."/>
        </authorList>
    </citation>
    <scope>NUCLEOTIDE SEQUENCE [LARGE SCALE GENOMIC DNA]</scope>
    <source>
        <strain evidence="5 6">Hel1_31_D35</strain>
    </source>
</reference>
<dbReference type="RefSeq" id="WP_100258613.1">
    <property type="nucleotide sequence ID" value="NZ_CP011797.1"/>
</dbReference>
<dbReference type="KEGG" id="rfo:REIFOR_03321"/>
<organism evidence="5 6">
    <name type="scientific">Reinekea forsetii</name>
    <dbReference type="NCBI Taxonomy" id="1336806"/>
    <lineage>
        <taxon>Bacteria</taxon>
        <taxon>Pseudomonadati</taxon>
        <taxon>Pseudomonadota</taxon>
        <taxon>Gammaproteobacteria</taxon>
        <taxon>Oceanospirillales</taxon>
        <taxon>Saccharospirillaceae</taxon>
        <taxon>Reinekea</taxon>
    </lineage>
</organism>
<sequence length="121" mass="13609">MLNGQCHCANVSFTTDLLPTLLTDCNCSICVRYGARWAHFRPDQVLITVRRGSTRTYSRGEHCIDFHHCPDCGCVTHYCTTDKADPAVARVSINARMCPPEQVQGIQVRLFDGADRFVFLD</sequence>
<keyword evidence="2" id="KW-0479">Metal-binding</keyword>
<dbReference type="InterPro" id="IPR006913">
    <property type="entry name" value="CENP-V/GFA"/>
</dbReference>
<gene>
    <name evidence="5" type="ORF">REIFOR_03321</name>
</gene>
<evidence type="ECO:0000256" key="1">
    <source>
        <dbReference type="ARBA" id="ARBA00005495"/>
    </source>
</evidence>
<evidence type="ECO:0000313" key="6">
    <source>
        <dbReference type="Proteomes" id="UP000229757"/>
    </source>
</evidence>
<dbReference type="GO" id="GO:0016846">
    <property type="term" value="F:carbon-sulfur lyase activity"/>
    <property type="evidence" value="ECO:0007669"/>
    <property type="project" value="InterPro"/>
</dbReference>
<evidence type="ECO:0000313" key="5">
    <source>
        <dbReference type="EMBL" id="ATX78424.1"/>
    </source>
</evidence>
<dbReference type="InterPro" id="IPR011057">
    <property type="entry name" value="Mss4-like_sf"/>
</dbReference>
<name>A0A2K8L0G9_9GAMM</name>
<evidence type="ECO:0000259" key="4">
    <source>
        <dbReference type="PROSITE" id="PS51891"/>
    </source>
</evidence>
<feature type="domain" description="CENP-V/GFA" evidence="4">
    <location>
        <begin position="2"/>
        <end position="121"/>
    </location>
</feature>
<dbReference type="PROSITE" id="PS51891">
    <property type="entry name" value="CENP_V_GFA"/>
    <property type="match status" value="1"/>
</dbReference>
<dbReference type="InterPro" id="IPR052355">
    <property type="entry name" value="CENP-V-like"/>
</dbReference>
<dbReference type="EMBL" id="CP011797">
    <property type="protein sequence ID" value="ATX78424.1"/>
    <property type="molecule type" value="Genomic_DNA"/>
</dbReference>
<evidence type="ECO:0000256" key="2">
    <source>
        <dbReference type="ARBA" id="ARBA00022723"/>
    </source>
</evidence>
<dbReference type="GO" id="GO:0046872">
    <property type="term" value="F:metal ion binding"/>
    <property type="evidence" value="ECO:0007669"/>
    <property type="project" value="UniProtKB-KW"/>
</dbReference>
<keyword evidence="3" id="KW-0862">Zinc</keyword>
<protein>
    <submittedName>
        <fullName evidence="5">Glutathione-dependent formaldehyde-activating protein</fullName>
    </submittedName>
</protein>
<dbReference type="PANTHER" id="PTHR28620:SF1">
    <property type="entry name" value="CENP-V_GFA DOMAIN-CONTAINING PROTEIN"/>
    <property type="match status" value="1"/>
</dbReference>
<dbReference type="SUPFAM" id="SSF51316">
    <property type="entry name" value="Mss4-like"/>
    <property type="match status" value="1"/>
</dbReference>
<dbReference type="Proteomes" id="UP000229757">
    <property type="component" value="Chromosome"/>
</dbReference>
<comment type="similarity">
    <text evidence="1">Belongs to the Gfa family.</text>
</comment>
<proteinExistence type="inferred from homology"/>
<keyword evidence="6" id="KW-1185">Reference proteome</keyword>
<accession>A0A2K8L0G9</accession>
<dbReference type="AlphaFoldDB" id="A0A2K8L0G9"/>
<dbReference type="OrthoDB" id="4188830at2"/>
<dbReference type="PANTHER" id="PTHR28620">
    <property type="entry name" value="CENTROMERE PROTEIN V"/>
    <property type="match status" value="1"/>
</dbReference>
<evidence type="ECO:0000256" key="3">
    <source>
        <dbReference type="ARBA" id="ARBA00022833"/>
    </source>
</evidence>
<dbReference type="Gene3D" id="2.170.150.70">
    <property type="match status" value="1"/>
</dbReference>